<reference evidence="4" key="1">
    <citation type="submission" date="2015-05" db="EMBL/GenBank/DDBJ databases">
        <authorList>
            <consortium name="Pathogen Informatics"/>
        </authorList>
    </citation>
    <scope>NUCLEOTIDE SEQUENCE [LARGE SCALE GENOMIC DNA]</scope>
    <source>
        <strain evidence="2 5">2789STDY5608863</strain>
        <strain evidence="4">M72</strain>
    </source>
</reference>
<dbReference type="Proteomes" id="UP000446657">
    <property type="component" value="Unassembled WGS sequence"/>
</dbReference>
<organism evidence="1 4">
    <name type="scientific">Roseburia faecis</name>
    <dbReference type="NCBI Taxonomy" id="301302"/>
    <lineage>
        <taxon>Bacteria</taxon>
        <taxon>Bacillati</taxon>
        <taxon>Bacillota</taxon>
        <taxon>Clostridia</taxon>
        <taxon>Lachnospirales</taxon>
        <taxon>Lachnospiraceae</taxon>
        <taxon>Roseburia</taxon>
    </lineage>
</organism>
<protein>
    <submittedName>
        <fullName evidence="3">GNAT family acetyltransferase</fullName>
    </submittedName>
</protein>
<dbReference type="RefSeq" id="WP_055067294.1">
    <property type="nucleotide sequence ID" value="NZ_CP173697.1"/>
</dbReference>
<proteinExistence type="predicted"/>
<dbReference type="EMBL" id="CYXV01000003">
    <property type="protein sequence ID" value="CUM81934.1"/>
    <property type="molecule type" value="Genomic_DNA"/>
</dbReference>
<dbReference type="GeneID" id="99748394"/>
<accession>A0A0M6WFA9</accession>
<evidence type="ECO:0000313" key="4">
    <source>
        <dbReference type="Proteomes" id="UP000049979"/>
    </source>
</evidence>
<evidence type="ECO:0000313" key="5">
    <source>
        <dbReference type="Proteomes" id="UP000095495"/>
    </source>
</evidence>
<dbReference type="Proteomes" id="UP000095495">
    <property type="component" value="Unassembled WGS sequence"/>
</dbReference>
<name>A0A0M6WFA9_9FIRM</name>
<dbReference type="OrthoDB" id="1768345at2"/>
<keyword evidence="3" id="KW-0808">Transferase</keyword>
<reference evidence="3 6" key="3">
    <citation type="journal article" date="2019" name="Nat. Med.">
        <title>A library of human gut bacterial isolates paired with longitudinal multiomics data enables mechanistic microbiome research.</title>
        <authorList>
            <person name="Poyet M."/>
            <person name="Groussin M."/>
            <person name="Gibbons S.M."/>
            <person name="Avila-Pacheco J."/>
            <person name="Jiang X."/>
            <person name="Kearney S.M."/>
            <person name="Perrotta A.R."/>
            <person name="Berdy B."/>
            <person name="Zhao S."/>
            <person name="Lieberman T.D."/>
            <person name="Swanson P.K."/>
            <person name="Smith M."/>
            <person name="Roesemann S."/>
            <person name="Alexander J.E."/>
            <person name="Rich S.A."/>
            <person name="Livny J."/>
            <person name="Vlamakis H."/>
            <person name="Clish C."/>
            <person name="Bullock K."/>
            <person name="Deik A."/>
            <person name="Scott J."/>
            <person name="Pierce K.A."/>
            <person name="Xavier R.J."/>
            <person name="Alm E.J."/>
        </authorList>
    </citation>
    <scope>NUCLEOTIDE SEQUENCE [LARGE SCALE GENOMIC DNA]</scope>
    <source>
        <strain evidence="3 6">BIOML-A1</strain>
    </source>
</reference>
<reference evidence="1" key="2">
    <citation type="submission" date="2015-05" db="EMBL/GenBank/DDBJ databases">
        <authorList>
            <person name="Wang D.B."/>
            <person name="Wang M."/>
        </authorList>
    </citation>
    <scope>NUCLEOTIDE SEQUENCE [LARGE SCALE GENOMIC DNA]</scope>
    <source>
        <strain evidence="1">M72</strain>
    </source>
</reference>
<gene>
    <name evidence="2" type="ORF">ERS852420_00881</name>
    <name evidence="3" type="ORF">GMD30_09130</name>
    <name evidence="1" type="ORF">M72_22881</name>
</gene>
<dbReference type="EMBL" id="WNAL01000016">
    <property type="protein sequence ID" value="MTR81854.1"/>
    <property type="molecule type" value="Genomic_DNA"/>
</dbReference>
<sequence>MLTSDEVLNLNYYKKTSYTGWINGMRFLIRREAPEEGDAFFHAWVWPGPLIFSLTDDSLKTDFTAPFTNEGKQQVVDWINAQYEDHPEKWSHEKKNLY</sequence>
<dbReference type="EMBL" id="CVRR01000008">
    <property type="protein sequence ID" value="CRL35071.1"/>
    <property type="molecule type" value="Genomic_DNA"/>
</dbReference>
<dbReference type="GO" id="GO:0016740">
    <property type="term" value="F:transferase activity"/>
    <property type="evidence" value="ECO:0007669"/>
    <property type="project" value="UniProtKB-KW"/>
</dbReference>
<dbReference type="AlphaFoldDB" id="A0A0M6WFA9"/>
<dbReference type="STRING" id="301302.ERS852420_00881"/>
<dbReference type="Proteomes" id="UP000049979">
    <property type="component" value="Unassembled WGS sequence"/>
</dbReference>
<evidence type="ECO:0000313" key="3">
    <source>
        <dbReference type="EMBL" id="MTR81854.1"/>
    </source>
</evidence>
<evidence type="ECO:0000313" key="2">
    <source>
        <dbReference type="EMBL" id="CUM81934.1"/>
    </source>
</evidence>
<evidence type="ECO:0000313" key="1">
    <source>
        <dbReference type="EMBL" id="CRL35071.1"/>
    </source>
</evidence>
<keyword evidence="4" id="KW-1185">Reference proteome</keyword>
<evidence type="ECO:0000313" key="6">
    <source>
        <dbReference type="Proteomes" id="UP000446657"/>
    </source>
</evidence>